<keyword evidence="8" id="KW-1185">Reference proteome</keyword>
<dbReference type="Pfam" id="PF00172">
    <property type="entry name" value="Zn_clus"/>
    <property type="match status" value="1"/>
</dbReference>
<keyword evidence="4" id="KW-0804">Transcription</keyword>
<evidence type="ECO:0000256" key="3">
    <source>
        <dbReference type="ARBA" id="ARBA00023015"/>
    </source>
</evidence>
<keyword evidence="3" id="KW-0805">Transcription regulation</keyword>
<dbReference type="EMBL" id="FJUX01000039">
    <property type="protein sequence ID" value="CZS99168.1"/>
    <property type="molecule type" value="Genomic_DNA"/>
</dbReference>
<dbReference type="SUPFAM" id="SSF57701">
    <property type="entry name" value="Zn2/Cys6 DNA-binding domain"/>
    <property type="match status" value="1"/>
</dbReference>
<dbReference type="InterPro" id="IPR036864">
    <property type="entry name" value="Zn2-C6_fun-type_DNA-bd_sf"/>
</dbReference>
<dbReference type="GO" id="GO:0000981">
    <property type="term" value="F:DNA-binding transcription factor activity, RNA polymerase II-specific"/>
    <property type="evidence" value="ECO:0007669"/>
    <property type="project" value="InterPro"/>
</dbReference>
<dbReference type="PANTHER" id="PTHR47338">
    <property type="entry name" value="ZN(II)2CYS6 TRANSCRIPTION FACTOR (EUROFUNG)-RELATED"/>
    <property type="match status" value="1"/>
</dbReference>
<dbReference type="Proteomes" id="UP000178912">
    <property type="component" value="Unassembled WGS sequence"/>
</dbReference>
<dbReference type="CDD" id="cd00067">
    <property type="entry name" value="GAL4"/>
    <property type="match status" value="1"/>
</dbReference>
<protein>
    <submittedName>
        <fullName evidence="7">Related to Zn(II)Cys6 transcriptional activator</fullName>
    </submittedName>
</protein>
<sequence>MNSYEQHQIQNGGHGYEPPPVQIAGQACLSCKKQKRKCDKALPACALCNRMNRACDYSDAAPTPTSDDFNALKMKVMQLESSLHGRHQPPTSYTPSSSNALVEAANLGQQMQPIYNPPQEISWQVVQNRFPAIAFLDGQTFRYGGVVVPKPNVEIPGDVLQLLGDANEIQDIVTKYFDTVHKWMPIVSHKRMTRNLANPLWEGGPDLGLLFLCMKLITSTPPDGIEATQSSLYTSAKRFIALLEATGSASLHLLQANLLVTWYEYGQAIYPAAFMSAGWCVRYGNMLGINGNEEAVELLGRTDIWVEQEERRRTWWGVLLADRIICIGSQKYIQNSQEPSSEDILPSPGYIWESGENTAAEQRKVGMPLDVAVDPFQRLCQVYSLLGAVIDHHYGKKLQEEQDQFTFATQLYSELTSLIIKITEESNNDPIVIASPLALAYSTLCRLCDRYCRPSPRPGASMPATTAASEMQTQAIEGLRGVASMIKEFANQVSAVTPQPQDLDRTSPIIMDALYSAAAHFAWMVRESGDETCQNALDTLRNTMRKLSVRWRSAAEYLRLLEAQEFTYAVGSAGS</sequence>
<accession>A0A1E1KM82</accession>
<dbReference type="GO" id="GO:0008270">
    <property type="term" value="F:zinc ion binding"/>
    <property type="evidence" value="ECO:0007669"/>
    <property type="project" value="InterPro"/>
</dbReference>
<dbReference type="AlphaFoldDB" id="A0A1E1KM82"/>
<dbReference type="InterPro" id="IPR001138">
    <property type="entry name" value="Zn2Cys6_DnaBD"/>
</dbReference>
<dbReference type="InterPro" id="IPR050815">
    <property type="entry name" value="TF_fung"/>
</dbReference>
<dbReference type="SMART" id="SM00066">
    <property type="entry name" value="GAL4"/>
    <property type="match status" value="1"/>
</dbReference>
<comment type="subcellular location">
    <subcellularLocation>
        <location evidence="1">Nucleus</location>
    </subcellularLocation>
</comment>
<dbReference type="InterPro" id="IPR007219">
    <property type="entry name" value="XnlR_reg_dom"/>
</dbReference>
<dbReference type="PROSITE" id="PS50048">
    <property type="entry name" value="ZN2_CY6_FUNGAL_2"/>
    <property type="match status" value="1"/>
</dbReference>
<dbReference type="CDD" id="cd12148">
    <property type="entry name" value="fungal_TF_MHR"/>
    <property type="match status" value="1"/>
</dbReference>
<dbReference type="GO" id="GO:0003677">
    <property type="term" value="F:DNA binding"/>
    <property type="evidence" value="ECO:0007669"/>
    <property type="project" value="InterPro"/>
</dbReference>
<dbReference type="OrthoDB" id="3862662at2759"/>
<reference evidence="8" key="1">
    <citation type="submission" date="2016-03" db="EMBL/GenBank/DDBJ databases">
        <authorList>
            <person name="Guldener U."/>
        </authorList>
    </citation>
    <scope>NUCLEOTIDE SEQUENCE [LARGE SCALE GENOMIC DNA]</scope>
    <source>
        <strain evidence="8">04CH-RAC-A.6.1</strain>
    </source>
</reference>
<organism evidence="7 8">
    <name type="scientific">Rhynchosporium agropyri</name>
    <dbReference type="NCBI Taxonomy" id="914238"/>
    <lineage>
        <taxon>Eukaryota</taxon>
        <taxon>Fungi</taxon>
        <taxon>Dikarya</taxon>
        <taxon>Ascomycota</taxon>
        <taxon>Pezizomycotina</taxon>
        <taxon>Leotiomycetes</taxon>
        <taxon>Helotiales</taxon>
        <taxon>Ploettnerulaceae</taxon>
        <taxon>Rhynchosporium</taxon>
    </lineage>
</organism>
<proteinExistence type="predicted"/>
<keyword evidence="5" id="KW-0539">Nucleus</keyword>
<dbReference type="PANTHER" id="PTHR47338:SF20">
    <property type="entry name" value="ZN(II)2CYS6 TRANSCRIPTION FACTOR (EUROFUNG)"/>
    <property type="match status" value="1"/>
</dbReference>
<evidence type="ECO:0000256" key="1">
    <source>
        <dbReference type="ARBA" id="ARBA00004123"/>
    </source>
</evidence>
<dbReference type="Gene3D" id="4.10.240.10">
    <property type="entry name" value="Zn(2)-C6 fungal-type DNA-binding domain"/>
    <property type="match status" value="1"/>
</dbReference>
<evidence type="ECO:0000256" key="2">
    <source>
        <dbReference type="ARBA" id="ARBA00022723"/>
    </source>
</evidence>
<gene>
    <name evidence="7" type="ORF">RAG0_07618</name>
</gene>
<keyword evidence="2" id="KW-0479">Metal-binding</keyword>
<name>A0A1E1KM82_9HELO</name>
<dbReference type="Pfam" id="PF04082">
    <property type="entry name" value="Fungal_trans"/>
    <property type="match status" value="1"/>
</dbReference>
<evidence type="ECO:0000313" key="8">
    <source>
        <dbReference type="Proteomes" id="UP000178912"/>
    </source>
</evidence>
<evidence type="ECO:0000256" key="5">
    <source>
        <dbReference type="ARBA" id="ARBA00023242"/>
    </source>
</evidence>
<evidence type="ECO:0000256" key="4">
    <source>
        <dbReference type="ARBA" id="ARBA00023163"/>
    </source>
</evidence>
<evidence type="ECO:0000313" key="7">
    <source>
        <dbReference type="EMBL" id="CZS99168.1"/>
    </source>
</evidence>
<feature type="domain" description="Zn(2)-C6 fungal-type" evidence="6">
    <location>
        <begin position="27"/>
        <end position="57"/>
    </location>
</feature>
<evidence type="ECO:0000259" key="6">
    <source>
        <dbReference type="PROSITE" id="PS50048"/>
    </source>
</evidence>
<dbReference type="GO" id="GO:0005634">
    <property type="term" value="C:nucleus"/>
    <property type="evidence" value="ECO:0007669"/>
    <property type="project" value="UniProtKB-SubCell"/>
</dbReference>
<dbReference type="GO" id="GO:0006351">
    <property type="term" value="P:DNA-templated transcription"/>
    <property type="evidence" value="ECO:0007669"/>
    <property type="project" value="InterPro"/>
</dbReference>
<dbReference type="PROSITE" id="PS00463">
    <property type="entry name" value="ZN2_CY6_FUNGAL_1"/>
    <property type="match status" value="1"/>
</dbReference>